<evidence type="ECO:0000259" key="17">
    <source>
        <dbReference type="Pfam" id="PF02772"/>
    </source>
</evidence>
<dbReference type="FunFam" id="3.30.300.10:FF:000003">
    <property type="entry name" value="S-adenosylmethionine synthase"/>
    <property type="match status" value="1"/>
</dbReference>
<comment type="subcellular location">
    <subcellularLocation>
        <location evidence="14">Cytoplasm</location>
    </subcellularLocation>
</comment>
<sequence>MSRQAYLFTSESVSEGHPDKVCDRISDEVVDAFFRLGPEHGWDPSHLRVAAETLATTNRVVIAGETRGPAQITKDLITHIARLAIKDIGYEQEGFHWENAQIEVLLHAQSADIAQGVDSANNKDEGAGDQGIMFGYACRETPELMPAPILYAHKILKRLAEARHSGESTVLGPDAKSQVTVRYEDGKPVEVTQIVLSTQHLDADLSSHDVQSIVEPYIRETLPEGWITPATIWHVNPTGKFVIGGPDGDCGLTGRKIIVDTYGGAAPHGGGAFSGKDPTKVDRSAAYAARYLAKNVVAAGLADRATIQLAYAIGVSDPLAIYVDLHGTGQVEEAKLEKVLREVMNLRPRGIREHLGLNKPIYARTSAYGHFGRAAEADGGFSWERTDLAEAIRAAVA</sequence>
<feature type="domain" description="S-adenosylmethionine synthetase N-terminal" evidence="16">
    <location>
        <begin position="6"/>
        <end position="111"/>
    </location>
</feature>
<dbReference type="NCBIfam" id="TIGR01034">
    <property type="entry name" value="metK"/>
    <property type="match status" value="1"/>
</dbReference>
<evidence type="ECO:0000256" key="1">
    <source>
        <dbReference type="ARBA" id="ARBA00001946"/>
    </source>
</evidence>
<dbReference type="InterPro" id="IPR022636">
    <property type="entry name" value="S-AdoMet_synthetase_sfam"/>
</dbReference>
<accession>A0A839Z8S0</accession>
<comment type="cofactor">
    <cofactor evidence="2">
        <name>K(+)</name>
        <dbReference type="ChEBI" id="CHEBI:29103"/>
    </cofactor>
</comment>
<comment type="cofactor">
    <cofactor evidence="1">
        <name>Mg(2+)</name>
        <dbReference type="ChEBI" id="CHEBI:18420"/>
    </cofactor>
</comment>
<dbReference type="Pfam" id="PF00438">
    <property type="entry name" value="S-AdoMet_synt_N"/>
    <property type="match status" value="1"/>
</dbReference>
<keyword evidence="10" id="KW-0067">ATP-binding</keyword>
<dbReference type="CDD" id="cd18079">
    <property type="entry name" value="S-AdoMet_synt"/>
    <property type="match status" value="1"/>
</dbReference>
<dbReference type="EC" id="2.5.1.6" evidence="5 13"/>
<gene>
    <name evidence="19" type="ORF">FHS55_001310</name>
</gene>
<evidence type="ECO:0000256" key="11">
    <source>
        <dbReference type="ARBA" id="ARBA00022842"/>
    </source>
</evidence>
<evidence type="ECO:0000256" key="8">
    <source>
        <dbReference type="ARBA" id="ARBA00022723"/>
    </source>
</evidence>
<organism evidence="19 20">
    <name type="scientific">Ancylobacter tetraedralis</name>
    <dbReference type="NCBI Taxonomy" id="217068"/>
    <lineage>
        <taxon>Bacteria</taxon>
        <taxon>Pseudomonadati</taxon>
        <taxon>Pseudomonadota</taxon>
        <taxon>Alphaproteobacteria</taxon>
        <taxon>Hyphomicrobiales</taxon>
        <taxon>Xanthobacteraceae</taxon>
        <taxon>Ancylobacter</taxon>
    </lineage>
</organism>
<protein>
    <recommendedName>
        <fullName evidence="5 13">Methionine adenosyltransferase</fullName>
        <ecNumber evidence="5 13">2.5.1.6</ecNumber>
    </recommendedName>
</protein>
<evidence type="ECO:0000256" key="12">
    <source>
        <dbReference type="ARBA" id="ARBA00022958"/>
    </source>
</evidence>
<evidence type="ECO:0000256" key="15">
    <source>
        <dbReference type="RuleBase" id="RU004462"/>
    </source>
</evidence>
<dbReference type="RefSeq" id="WP_183188890.1">
    <property type="nucleotide sequence ID" value="NZ_JACICD010000002.1"/>
</dbReference>
<comment type="caution">
    <text evidence="19">The sequence shown here is derived from an EMBL/GenBank/DDBJ whole genome shotgun (WGS) entry which is preliminary data.</text>
</comment>
<evidence type="ECO:0000256" key="5">
    <source>
        <dbReference type="ARBA" id="ARBA00012828"/>
    </source>
</evidence>
<dbReference type="GO" id="GO:0046872">
    <property type="term" value="F:metal ion binding"/>
    <property type="evidence" value="ECO:0007669"/>
    <property type="project" value="UniProtKB-KW"/>
</dbReference>
<keyword evidence="9" id="KW-0547">Nucleotide-binding</keyword>
<dbReference type="PIRSF" id="PIRSF000497">
    <property type="entry name" value="MAT"/>
    <property type="match status" value="1"/>
</dbReference>
<dbReference type="AlphaFoldDB" id="A0A839Z8S0"/>
<evidence type="ECO:0000256" key="10">
    <source>
        <dbReference type="ARBA" id="ARBA00022840"/>
    </source>
</evidence>
<evidence type="ECO:0000313" key="20">
    <source>
        <dbReference type="Proteomes" id="UP000533469"/>
    </source>
</evidence>
<dbReference type="PROSITE" id="PS00377">
    <property type="entry name" value="ADOMET_SYNTHASE_2"/>
    <property type="match status" value="1"/>
</dbReference>
<evidence type="ECO:0000256" key="3">
    <source>
        <dbReference type="ARBA" id="ARBA00005224"/>
    </source>
</evidence>
<keyword evidence="6" id="KW-0554">One-carbon metabolism</keyword>
<evidence type="ECO:0000259" key="18">
    <source>
        <dbReference type="Pfam" id="PF02773"/>
    </source>
</evidence>
<dbReference type="GO" id="GO:0005524">
    <property type="term" value="F:ATP binding"/>
    <property type="evidence" value="ECO:0007669"/>
    <property type="project" value="UniProtKB-KW"/>
</dbReference>
<dbReference type="Proteomes" id="UP000533469">
    <property type="component" value="Unassembled WGS sequence"/>
</dbReference>
<dbReference type="InterPro" id="IPR002133">
    <property type="entry name" value="S-AdoMet_synthetase"/>
</dbReference>
<keyword evidence="12 14" id="KW-0630">Potassium</keyword>
<feature type="domain" description="S-adenosylmethionine synthetase central" evidence="17">
    <location>
        <begin position="125"/>
        <end position="241"/>
    </location>
</feature>
<dbReference type="GO" id="GO:0004478">
    <property type="term" value="F:methionine adenosyltransferase activity"/>
    <property type="evidence" value="ECO:0007669"/>
    <property type="project" value="UniProtKB-UniRule"/>
</dbReference>
<dbReference type="Gene3D" id="3.30.300.10">
    <property type="match status" value="3"/>
</dbReference>
<evidence type="ECO:0000256" key="13">
    <source>
        <dbReference type="NCBIfam" id="TIGR01034"/>
    </source>
</evidence>
<dbReference type="PROSITE" id="PS00376">
    <property type="entry name" value="ADOMET_SYNTHASE_1"/>
    <property type="match status" value="1"/>
</dbReference>
<reference evidence="19 20" key="1">
    <citation type="submission" date="2020-08" db="EMBL/GenBank/DDBJ databases">
        <title>Genomic Encyclopedia of Type Strains, Phase IV (KMG-IV): sequencing the most valuable type-strain genomes for metagenomic binning, comparative biology and taxonomic classification.</title>
        <authorList>
            <person name="Goeker M."/>
        </authorList>
    </citation>
    <scope>NUCLEOTIDE SEQUENCE [LARGE SCALE GENOMIC DNA]</scope>
    <source>
        <strain evidence="19 20">DSM 5895</strain>
    </source>
</reference>
<dbReference type="GO" id="GO:0006556">
    <property type="term" value="P:S-adenosylmethionine biosynthetic process"/>
    <property type="evidence" value="ECO:0007669"/>
    <property type="project" value="UniProtKB-UniRule"/>
</dbReference>
<evidence type="ECO:0000256" key="6">
    <source>
        <dbReference type="ARBA" id="ARBA00022563"/>
    </source>
</evidence>
<dbReference type="GO" id="GO:0006730">
    <property type="term" value="P:one-carbon metabolic process"/>
    <property type="evidence" value="ECO:0007669"/>
    <property type="project" value="UniProtKB-KW"/>
</dbReference>
<evidence type="ECO:0000256" key="9">
    <source>
        <dbReference type="ARBA" id="ARBA00022741"/>
    </source>
</evidence>
<dbReference type="SUPFAM" id="SSF55973">
    <property type="entry name" value="S-adenosylmethionine synthetase"/>
    <property type="match status" value="3"/>
</dbReference>
<dbReference type="InterPro" id="IPR022630">
    <property type="entry name" value="S-AdoMet_synt_C"/>
</dbReference>
<feature type="domain" description="S-adenosylmethionine synthetase C-terminal" evidence="18">
    <location>
        <begin position="243"/>
        <end position="385"/>
    </location>
</feature>
<proteinExistence type="inferred from homology"/>
<evidence type="ECO:0000313" key="19">
    <source>
        <dbReference type="EMBL" id="MBB3770715.1"/>
    </source>
</evidence>
<dbReference type="InterPro" id="IPR022631">
    <property type="entry name" value="ADOMET_SYNTHASE_CS"/>
</dbReference>
<dbReference type="PANTHER" id="PTHR11964">
    <property type="entry name" value="S-ADENOSYLMETHIONINE SYNTHETASE"/>
    <property type="match status" value="1"/>
</dbReference>
<comment type="subunit">
    <text evidence="14">Homotetramer.</text>
</comment>
<evidence type="ECO:0000256" key="14">
    <source>
        <dbReference type="RuleBase" id="RU000542"/>
    </source>
</evidence>
<comment type="similarity">
    <text evidence="4 15">Belongs to the AdoMet synthase family.</text>
</comment>
<keyword evidence="20" id="KW-1185">Reference proteome</keyword>
<keyword evidence="8 14" id="KW-0479">Metal-binding</keyword>
<keyword evidence="7 19" id="KW-0808">Transferase</keyword>
<evidence type="ECO:0000259" key="16">
    <source>
        <dbReference type="Pfam" id="PF00438"/>
    </source>
</evidence>
<evidence type="ECO:0000256" key="2">
    <source>
        <dbReference type="ARBA" id="ARBA00001958"/>
    </source>
</evidence>
<dbReference type="GO" id="GO:0005737">
    <property type="term" value="C:cytoplasm"/>
    <property type="evidence" value="ECO:0007669"/>
    <property type="project" value="UniProtKB-SubCell"/>
</dbReference>
<name>A0A839Z8S0_9HYPH</name>
<dbReference type="InterPro" id="IPR022629">
    <property type="entry name" value="S-AdoMet_synt_central"/>
</dbReference>
<evidence type="ECO:0000256" key="4">
    <source>
        <dbReference type="ARBA" id="ARBA00009685"/>
    </source>
</evidence>
<comment type="pathway">
    <text evidence="3">Amino-acid biosynthesis; S-adenosyl-L-methionine biosynthesis; S-adenosyl-L-methionine from L-methionine: step 1/1.</text>
</comment>
<dbReference type="EMBL" id="JACICD010000002">
    <property type="protein sequence ID" value="MBB3770715.1"/>
    <property type="molecule type" value="Genomic_DNA"/>
</dbReference>
<dbReference type="UniPathway" id="UPA00315">
    <property type="reaction ID" value="UER00080"/>
</dbReference>
<dbReference type="Pfam" id="PF02773">
    <property type="entry name" value="S-AdoMet_synt_C"/>
    <property type="match status" value="1"/>
</dbReference>
<keyword evidence="11 14" id="KW-0460">Magnesium</keyword>
<dbReference type="Pfam" id="PF02772">
    <property type="entry name" value="S-AdoMet_synt_M"/>
    <property type="match status" value="1"/>
</dbReference>
<dbReference type="InterPro" id="IPR022628">
    <property type="entry name" value="S-AdoMet_synt_N"/>
</dbReference>
<evidence type="ECO:0000256" key="7">
    <source>
        <dbReference type="ARBA" id="ARBA00022679"/>
    </source>
</evidence>